<reference evidence="1" key="1">
    <citation type="submission" date="2020-10" db="EMBL/GenBank/DDBJ databases">
        <title>Connecting structure to function with the recovery of over 1000 high-quality activated sludge metagenome-assembled genomes encoding full-length rRNA genes using long-read sequencing.</title>
        <authorList>
            <person name="Singleton C.M."/>
            <person name="Petriglieri F."/>
            <person name="Kristensen J.M."/>
            <person name="Kirkegaard R.H."/>
            <person name="Michaelsen T.Y."/>
            <person name="Andersen M.H."/>
            <person name="Karst S.M."/>
            <person name="Dueholm M.S."/>
            <person name="Nielsen P.H."/>
            <person name="Albertsen M."/>
        </authorList>
    </citation>
    <scope>NUCLEOTIDE SEQUENCE</scope>
    <source>
        <strain evidence="1">Hirt_18-Q3-R61-65_BATAC.395</strain>
    </source>
</reference>
<organism evidence="1 2">
    <name type="scientific">Candidatus Proximibacter danicus</name>
    <dbReference type="NCBI Taxonomy" id="2954365"/>
    <lineage>
        <taxon>Bacteria</taxon>
        <taxon>Pseudomonadati</taxon>
        <taxon>Pseudomonadota</taxon>
        <taxon>Betaproteobacteria</taxon>
        <taxon>Candidatus Proximibacter</taxon>
    </lineage>
</organism>
<accession>A0A9D7PPQ1</accession>
<dbReference type="AlphaFoldDB" id="A0A9D7PPQ1"/>
<gene>
    <name evidence="1" type="ORF">IPL58_03675</name>
</gene>
<dbReference type="Proteomes" id="UP000886689">
    <property type="component" value="Unassembled WGS sequence"/>
</dbReference>
<proteinExistence type="predicted"/>
<name>A0A9D7PPQ1_9PROT</name>
<evidence type="ECO:0000313" key="1">
    <source>
        <dbReference type="EMBL" id="MBK8523290.1"/>
    </source>
</evidence>
<protein>
    <submittedName>
        <fullName evidence="1">Uncharacterized protein</fullName>
    </submittedName>
</protein>
<sequence>MVDMPAKEIIARCEALITISGTAAVEAVAVRKPVIVLGYKHYYFPEFSHSIRSAEDLPFLFKKTSDPKEFQIR</sequence>
<comment type="caution">
    <text evidence="1">The sequence shown here is derived from an EMBL/GenBank/DDBJ whole genome shotgun (WGS) entry which is preliminary data.</text>
</comment>
<evidence type="ECO:0000313" key="2">
    <source>
        <dbReference type="Proteomes" id="UP000886689"/>
    </source>
</evidence>
<dbReference type="EMBL" id="JADJUC010000003">
    <property type="protein sequence ID" value="MBK8523290.1"/>
    <property type="molecule type" value="Genomic_DNA"/>
</dbReference>